<sequence>MLLKASGTRQVAAVGLVVKYLVAIEMPRVRFPDGAHYFTKFLCTFLSTYFSENALFYQNCQKVATQSLSKIKNVRRPGIEPGASRWQRDILPLNQRRFMNCMNLYKYIFQSIDTLQTTTLFAPTPL</sequence>
<gene>
    <name evidence="1" type="primary">AlNc14C128G6866</name>
    <name evidence="1" type="ORF">ALNC14_077570</name>
</gene>
<proteinExistence type="predicted"/>
<organism evidence="1">
    <name type="scientific">Albugo laibachii Nc14</name>
    <dbReference type="NCBI Taxonomy" id="890382"/>
    <lineage>
        <taxon>Eukaryota</taxon>
        <taxon>Sar</taxon>
        <taxon>Stramenopiles</taxon>
        <taxon>Oomycota</taxon>
        <taxon>Peronosporomycetes</taxon>
        <taxon>Albuginales</taxon>
        <taxon>Albuginaceae</taxon>
        <taxon>Albugo</taxon>
    </lineage>
</organism>
<protein>
    <submittedName>
        <fullName evidence="1">AlNc14C128G6866 protein</fullName>
    </submittedName>
</protein>
<name>F0WK12_9STRA</name>
<reference evidence="1" key="1">
    <citation type="journal article" date="2011" name="PLoS Biol.">
        <title>Gene gain and loss during evolution of obligate parasitism in the white rust pathogen of Arabidopsis thaliana.</title>
        <authorList>
            <person name="Kemen E."/>
            <person name="Gardiner A."/>
            <person name="Schultz-Larsen T."/>
            <person name="Kemen A.C."/>
            <person name="Balmuth A.L."/>
            <person name="Robert-Seilaniantz A."/>
            <person name="Bailey K."/>
            <person name="Holub E."/>
            <person name="Studholme D.J."/>
            <person name="Maclean D."/>
            <person name="Jones J.D."/>
        </authorList>
    </citation>
    <scope>NUCLEOTIDE SEQUENCE</scope>
</reference>
<dbReference type="AlphaFoldDB" id="F0WK12"/>
<dbReference type="HOGENOM" id="CLU_1985710_0_0_1"/>
<evidence type="ECO:0000313" key="1">
    <source>
        <dbReference type="EMBL" id="CCA21614.1"/>
    </source>
</evidence>
<dbReference type="EMBL" id="FR824173">
    <property type="protein sequence ID" value="CCA21614.1"/>
    <property type="molecule type" value="Genomic_DNA"/>
</dbReference>
<reference evidence="1" key="2">
    <citation type="submission" date="2011-02" db="EMBL/GenBank/DDBJ databases">
        <authorList>
            <person name="MacLean D."/>
        </authorList>
    </citation>
    <scope>NUCLEOTIDE SEQUENCE</scope>
</reference>
<accession>F0WK12</accession>